<feature type="transmembrane region" description="Helical" evidence="2">
    <location>
        <begin position="211"/>
        <end position="228"/>
    </location>
</feature>
<evidence type="ECO:0000256" key="1">
    <source>
        <dbReference type="SAM" id="MobiDB-lite"/>
    </source>
</evidence>
<feature type="transmembrane region" description="Helical" evidence="2">
    <location>
        <begin position="173"/>
        <end position="199"/>
    </location>
</feature>
<feature type="region of interest" description="Disordered" evidence="1">
    <location>
        <begin position="294"/>
        <end position="356"/>
    </location>
</feature>
<comment type="caution">
    <text evidence="3">The sequence shown here is derived from an EMBL/GenBank/DDBJ whole genome shotgun (WGS) entry which is preliminary data.</text>
</comment>
<keyword evidence="2" id="KW-0472">Membrane</keyword>
<reference evidence="3" key="1">
    <citation type="submission" date="2023-07" db="EMBL/GenBank/DDBJ databases">
        <authorList>
            <consortium name="AG Swart"/>
            <person name="Singh M."/>
            <person name="Singh A."/>
            <person name="Seah K."/>
            <person name="Emmerich C."/>
        </authorList>
    </citation>
    <scope>NUCLEOTIDE SEQUENCE</scope>
    <source>
        <strain evidence="3">DP1</strain>
    </source>
</reference>
<sequence>MDIHYSENEHRCSIYLGALGILGFLTVMVLAMFLRYTYKFVRIYGVEYKCILMFLCTANLSVMATMAQMIIQFTQNINKPSSECTNFPEDLCLGAVIFAMPRFLMMSAIVFSFFNWIFQIQEIRQYLNRATNFRRKFANIVLLITQLLILGLLVPIILTSCVDRLNPTKAHKLYFWILTAAHFVVSTAYVLVGVYYYVCLKRFSATKAKEMKKRIFFSVFFISIPIYMRGVENLIRNFTGNAGFSKKSLKNNDFRYPAFIVFFYTFNDLLPISAMMLSMKIVIDHYYQSIKSLHNTPSTSSPSQSTLTKTPQNRPRDSGDLNETFSSSFNDKELHNSSTISNPSIPHENYTPPKSP</sequence>
<protein>
    <submittedName>
        <fullName evidence="3">Uncharacterized protein</fullName>
    </submittedName>
</protein>
<dbReference type="AlphaFoldDB" id="A0AAD2CX95"/>
<organism evidence="3 4">
    <name type="scientific">Euplotes crassus</name>
    <dbReference type="NCBI Taxonomy" id="5936"/>
    <lineage>
        <taxon>Eukaryota</taxon>
        <taxon>Sar</taxon>
        <taxon>Alveolata</taxon>
        <taxon>Ciliophora</taxon>
        <taxon>Intramacronucleata</taxon>
        <taxon>Spirotrichea</taxon>
        <taxon>Hypotrichia</taxon>
        <taxon>Euplotida</taxon>
        <taxon>Euplotidae</taxon>
        <taxon>Moneuplotes</taxon>
    </lineage>
</organism>
<feature type="transmembrane region" description="Helical" evidence="2">
    <location>
        <begin position="93"/>
        <end position="117"/>
    </location>
</feature>
<keyword evidence="2" id="KW-1133">Transmembrane helix</keyword>
<evidence type="ECO:0000313" key="4">
    <source>
        <dbReference type="Proteomes" id="UP001295684"/>
    </source>
</evidence>
<keyword evidence="2" id="KW-0812">Transmembrane</keyword>
<feature type="transmembrane region" description="Helical" evidence="2">
    <location>
        <begin position="50"/>
        <end position="73"/>
    </location>
</feature>
<dbReference type="Proteomes" id="UP001295684">
    <property type="component" value="Unassembled WGS sequence"/>
</dbReference>
<evidence type="ECO:0000256" key="2">
    <source>
        <dbReference type="SAM" id="Phobius"/>
    </source>
</evidence>
<keyword evidence="4" id="KW-1185">Reference proteome</keyword>
<name>A0AAD2CX95_EUPCR</name>
<feature type="compositionally biased region" description="Low complexity" evidence="1">
    <location>
        <begin position="296"/>
        <end position="311"/>
    </location>
</feature>
<feature type="transmembrane region" description="Helical" evidence="2">
    <location>
        <begin position="14"/>
        <end position="38"/>
    </location>
</feature>
<dbReference type="EMBL" id="CAMPGE010014398">
    <property type="protein sequence ID" value="CAI2373073.1"/>
    <property type="molecule type" value="Genomic_DNA"/>
</dbReference>
<evidence type="ECO:0000313" key="3">
    <source>
        <dbReference type="EMBL" id="CAI2373073.1"/>
    </source>
</evidence>
<feature type="transmembrane region" description="Helical" evidence="2">
    <location>
        <begin position="137"/>
        <end position="158"/>
    </location>
</feature>
<feature type="transmembrane region" description="Helical" evidence="2">
    <location>
        <begin position="256"/>
        <end position="277"/>
    </location>
</feature>
<proteinExistence type="predicted"/>
<gene>
    <name evidence="3" type="ORF">ECRASSUSDP1_LOCUS14411</name>
</gene>
<accession>A0AAD2CX95</accession>